<dbReference type="RefSeq" id="XP_028140093.1">
    <property type="nucleotide sequence ID" value="XM_028284292.1"/>
</dbReference>
<feature type="signal peptide" evidence="5">
    <location>
        <begin position="1"/>
        <end position="23"/>
    </location>
</feature>
<evidence type="ECO:0000256" key="2">
    <source>
        <dbReference type="ARBA" id="ARBA00022729"/>
    </source>
</evidence>
<dbReference type="InParanoid" id="A0A6P7G547"/>
<dbReference type="Pfam" id="PF13855">
    <property type="entry name" value="LRR_8"/>
    <property type="match status" value="5"/>
</dbReference>
<dbReference type="SUPFAM" id="SSF52058">
    <property type="entry name" value="L domain-like"/>
    <property type="match status" value="2"/>
</dbReference>
<keyword evidence="2 5" id="KW-0732">Signal</keyword>
<evidence type="ECO:0000256" key="4">
    <source>
        <dbReference type="SAM" id="Phobius"/>
    </source>
</evidence>
<evidence type="ECO:0000256" key="5">
    <source>
        <dbReference type="SAM" id="SignalP"/>
    </source>
</evidence>
<dbReference type="PROSITE" id="PS51450">
    <property type="entry name" value="LRR"/>
    <property type="match status" value="4"/>
</dbReference>
<dbReference type="AlphaFoldDB" id="A0A6P7G547"/>
<sequence>MRATMRKEIWMLLILMLVERTVQTSVGPGDLSKCSYGERGSLTSTCVNAYPAYFRSTPYRFDQLDETVKCEHCTLTVIDSGTFDISGNQIKNLWLNNSKIEKINPKGFVGLIFLERLIISYNSVRSIYPGTFTGVKKIKTIDLSHNQLDILSDDGFLELVNLEELNMEANNIKTIAGKAFNGLTNIKILNLKNNQISDVKGVFTNMTALSILNLEGNHIQTLGGDEFLNLTGLLELNLAHNNLRSPVIELQPTNLLKNLYLQNNLIDKIQAKFLKGLHNLENLDLSNNQVVNINTKTWADLYNLRHLNLFNNRITSMQTGTFTGLPQLELLNCSHNEINEITITGVFSLHSLHALDLSYNKLTDFDYVGLIDRLPRLSYLKLEDNKLPCALEDEMERYFEEDNFKYVLYDAAIGAFKCVDTPIKSSLKVVNEAVGSTQPVPPRVTGAEVTIIVLMCVVFVCIGFLFYMQYRTYQEINSKGPTRAISSAGLVSSEIIENGEDNNYLQEVIWTFIILVQSTSSLATWPPAQMSCFYGPRGSLTARCVNATAYYFKLTNYRFDYLDETLQCINCSLKSLEQGTFDIPGNEIKTLDIRNSSIVKIWPKAFIGMIYMEQLLLAHNPIEVVYPEAFLGVRKVKYLDMEDTVHNLEPKVFQDLYLLESLILKNNKLHDIKPGTFDGLRNLRTLDLSDNGLKHVNNSFDPLVNLKVLKLRNNFIKTVYGDEFNNLKTLLLLNLESNNMYTFTTNLGPDNQLRTLRLGNNFLHVNSFRPGTFNNLNFLEELDLSNNNFGNLTVKLFHGLFRLRVLNLNDNSLTTINTGTFSGLPHLRVLNISRNNIHTLKVTGRFSLPSLMSLDVSNNNIDDLDYISLIMRVPSLKYINLINNRLSCKTISQLEALFDSDGVSYYISELPETMSCPKLDKASASKLVEEFAEKLEYQYLNNTLLIWMFILITIVILLIGVLFYVQFFIVFRMGERSYRNMRILNNLGIRRNEERV</sequence>
<feature type="transmembrane region" description="Helical" evidence="4">
    <location>
        <begin position="944"/>
        <end position="971"/>
    </location>
</feature>
<organism evidence="6">
    <name type="scientific">Diabrotica virgifera virgifera</name>
    <name type="common">western corn rootworm</name>
    <dbReference type="NCBI Taxonomy" id="50390"/>
    <lineage>
        <taxon>Eukaryota</taxon>
        <taxon>Metazoa</taxon>
        <taxon>Ecdysozoa</taxon>
        <taxon>Arthropoda</taxon>
        <taxon>Hexapoda</taxon>
        <taxon>Insecta</taxon>
        <taxon>Pterygota</taxon>
        <taxon>Neoptera</taxon>
        <taxon>Endopterygota</taxon>
        <taxon>Coleoptera</taxon>
        <taxon>Polyphaga</taxon>
        <taxon>Cucujiformia</taxon>
        <taxon>Chrysomeloidea</taxon>
        <taxon>Chrysomelidae</taxon>
        <taxon>Galerucinae</taxon>
        <taxon>Diabroticina</taxon>
        <taxon>Diabroticites</taxon>
        <taxon>Diabrotica</taxon>
    </lineage>
</organism>
<keyword evidence="4" id="KW-0812">Transmembrane</keyword>
<keyword evidence="4" id="KW-0472">Membrane</keyword>
<proteinExistence type="predicted"/>
<gene>
    <name evidence="6" type="primary">LOC114334256</name>
</gene>
<dbReference type="Gene3D" id="3.80.10.10">
    <property type="entry name" value="Ribonuclease Inhibitor"/>
    <property type="match status" value="4"/>
</dbReference>
<feature type="chain" id="PRO_5028399867" evidence="5">
    <location>
        <begin position="24"/>
        <end position="996"/>
    </location>
</feature>
<dbReference type="InterPro" id="IPR050328">
    <property type="entry name" value="Dev_Immune_Receptor"/>
</dbReference>
<evidence type="ECO:0000256" key="1">
    <source>
        <dbReference type="ARBA" id="ARBA00022614"/>
    </source>
</evidence>
<dbReference type="SMART" id="SM00369">
    <property type="entry name" value="LRR_TYP"/>
    <property type="match status" value="17"/>
</dbReference>
<dbReference type="PANTHER" id="PTHR24373:SF387">
    <property type="entry name" value="LEUCINE-RICH REPEATS AND IMMUNOGLOBULIN-LIKE DOMAINS PROTEIN SMA-10"/>
    <property type="match status" value="1"/>
</dbReference>
<name>A0A6P7G547_DIAVI</name>
<dbReference type="FunFam" id="3.80.10.10:FF:001164">
    <property type="entry name" value="GH01279p"/>
    <property type="match status" value="1"/>
</dbReference>
<dbReference type="InterPro" id="IPR003591">
    <property type="entry name" value="Leu-rich_rpt_typical-subtyp"/>
</dbReference>
<dbReference type="InterPro" id="IPR032675">
    <property type="entry name" value="LRR_dom_sf"/>
</dbReference>
<dbReference type="PRINTS" id="PR00019">
    <property type="entry name" value="LEURICHRPT"/>
</dbReference>
<keyword evidence="3" id="KW-0677">Repeat</keyword>
<keyword evidence="1" id="KW-0433">Leucine-rich repeat</keyword>
<feature type="transmembrane region" description="Helical" evidence="4">
    <location>
        <begin position="508"/>
        <end position="528"/>
    </location>
</feature>
<dbReference type="SMART" id="SM00365">
    <property type="entry name" value="LRR_SD22"/>
    <property type="match status" value="8"/>
</dbReference>
<dbReference type="InterPro" id="IPR001611">
    <property type="entry name" value="Leu-rich_rpt"/>
</dbReference>
<keyword evidence="4" id="KW-1133">Transmembrane helix</keyword>
<dbReference type="PANTHER" id="PTHR24373">
    <property type="entry name" value="SLIT RELATED LEUCINE-RICH REPEAT NEURONAL PROTEIN"/>
    <property type="match status" value="1"/>
</dbReference>
<protein>
    <submittedName>
        <fullName evidence="6">Receptor-like protein 9a</fullName>
    </submittedName>
</protein>
<reference evidence="6" key="1">
    <citation type="submission" date="2025-08" db="UniProtKB">
        <authorList>
            <consortium name="RefSeq"/>
        </authorList>
    </citation>
    <scope>IDENTIFICATION</scope>
    <source>
        <tissue evidence="6">Whole insect</tissue>
    </source>
</reference>
<feature type="transmembrane region" description="Helical" evidence="4">
    <location>
        <begin position="449"/>
        <end position="468"/>
    </location>
</feature>
<accession>A0A6P7G547</accession>
<evidence type="ECO:0000313" key="6">
    <source>
        <dbReference type="RefSeq" id="XP_028140093.1"/>
    </source>
</evidence>
<evidence type="ECO:0000256" key="3">
    <source>
        <dbReference type="ARBA" id="ARBA00022737"/>
    </source>
</evidence>
<dbReference type="OrthoDB" id="676979at2759"/>